<dbReference type="Pfam" id="PF08241">
    <property type="entry name" value="Methyltransf_11"/>
    <property type="match status" value="1"/>
</dbReference>
<dbReference type="AlphaFoldDB" id="A0A7I8JGL4"/>
<gene>
    <name evidence="4" type="ORF">SI7747_12015679</name>
</gene>
<dbReference type="Pfam" id="PF25276">
    <property type="entry name" value="DUF7870"/>
    <property type="match status" value="2"/>
</dbReference>
<keyword evidence="1" id="KW-0812">Transmembrane</keyword>
<dbReference type="InterPro" id="IPR029063">
    <property type="entry name" value="SAM-dependent_MTases_sf"/>
</dbReference>
<name>A0A7I8JGL4_SPIIN</name>
<evidence type="ECO:0000256" key="1">
    <source>
        <dbReference type="SAM" id="Phobius"/>
    </source>
</evidence>
<reference evidence="4 5" key="1">
    <citation type="submission" date="2019-12" db="EMBL/GenBank/DDBJ databases">
        <authorList>
            <person name="Scholz U."/>
            <person name="Mascher M."/>
            <person name="Fiebig A."/>
        </authorList>
    </citation>
    <scope>NUCLEOTIDE SEQUENCE</scope>
</reference>
<organism evidence="4">
    <name type="scientific">Spirodela intermedia</name>
    <name type="common">Intermediate duckweed</name>
    <dbReference type="NCBI Taxonomy" id="51605"/>
    <lineage>
        <taxon>Eukaryota</taxon>
        <taxon>Viridiplantae</taxon>
        <taxon>Streptophyta</taxon>
        <taxon>Embryophyta</taxon>
        <taxon>Tracheophyta</taxon>
        <taxon>Spermatophyta</taxon>
        <taxon>Magnoliopsida</taxon>
        <taxon>Liliopsida</taxon>
        <taxon>Araceae</taxon>
        <taxon>Lemnoideae</taxon>
        <taxon>Spirodela</taxon>
    </lineage>
</organism>
<evidence type="ECO:0000259" key="2">
    <source>
        <dbReference type="Pfam" id="PF08241"/>
    </source>
</evidence>
<evidence type="ECO:0000259" key="3">
    <source>
        <dbReference type="Pfam" id="PF25276"/>
    </source>
</evidence>
<feature type="domain" description="Methyltransferase type 11" evidence="2">
    <location>
        <begin position="146"/>
        <end position="195"/>
    </location>
</feature>
<keyword evidence="5" id="KW-1185">Reference proteome</keyword>
<dbReference type="PANTHER" id="PTHR44843">
    <property type="entry name" value="METHYLTRANSFERASE"/>
    <property type="match status" value="1"/>
</dbReference>
<keyword evidence="1" id="KW-1133">Transmembrane helix</keyword>
<protein>
    <submittedName>
        <fullName evidence="4">Uncharacterized protein</fullName>
    </submittedName>
</protein>
<proteinExistence type="predicted"/>
<keyword evidence="1" id="KW-0472">Membrane</keyword>
<dbReference type="Gene3D" id="3.40.50.150">
    <property type="entry name" value="Vaccinia Virus protein VP39"/>
    <property type="match status" value="2"/>
</dbReference>
<dbReference type="PANTHER" id="PTHR44843:SF14">
    <property type="entry name" value="METHYLTRANSFERASE TYPE 11 DOMAIN-CONTAINING PROTEIN"/>
    <property type="match status" value="1"/>
</dbReference>
<dbReference type="Proteomes" id="UP001189122">
    <property type="component" value="Unassembled WGS sequence"/>
</dbReference>
<evidence type="ECO:0000313" key="5">
    <source>
        <dbReference type="Proteomes" id="UP001189122"/>
    </source>
</evidence>
<dbReference type="InterPro" id="IPR013216">
    <property type="entry name" value="Methyltransf_11"/>
</dbReference>
<dbReference type="GO" id="GO:0008757">
    <property type="term" value="F:S-adenosylmethionine-dependent methyltransferase activity"/>
    <property type="evidence" value="ECO:0007669"/>
    <property type="project" value="InterPro"/>
</dbReference>
<sequence>MGPAVKHGFFRNLLVRLLLFGVLIVALRFMYVVIVHGGKCDARDFCLFSSQEGITLPDAGSSSGSNFFILGGDSPASPVWSSREWRRTVSYYSTIFQDLLMEGFLSATSKSLCMDAASGQEVLALKEIGVSDAVGVSKMKSLPLVIAWDLFSLPFGNNTFDFVFCGRQTVERSLHPAKLALEISRTLKTEGVLVVHTSSAGDVYSLNSFLSLFPGHRLLRSRETDGLDFSAAREIILQKGGGSLTLGPGREESEKADSSGKCFTPEYKLKLLHSAEPLIKEEPLKPWITLKRNVQNIKYLSSMVDINFKSRYVYVDVGARSYGSSIGSWFKKQYPKQNKTFDVYAIEADRTFHAEYESKKGITLLPYAAWLRNETLSFEINGDPGQKDEIKGRGMGRILPAAGSATGLAKTRVVDEIQAFDFAEWLKNTVSMSDFVVMKMDIEGTEFDLLPRLFETGAICLIDELFLECHYNRWQKCCPGQRSPKYQNTYGQCLELFSLLRKSGVLVHQWW</sequence>
<evidence type="ECO:0000313" key="4">
    <source>
        <dbReference type="EMBL" id="CAA2630041.1"/>
    </source>
</evidence>
<accession>A0A7I8JGL4</accession>
<feature type="domain" description="DUF7870" evidence="3">
    <location>
        <begin position="275"/>
        <end position="373"/>
    </location>
</feature>
<feature type="domain" description="DUF7870" evidence="3">
    <location>
        <begin position="414"/>
        <end position="511"/>
    </location>
</feature>
<dbReference type="SUPFAM" id="SSF53335">
    <property type="entry name" value="S-adenosyl-L-methionine-dependent methyltransferases"/>
    <property type="match status" value="2"/>
</dbReference>
<dbReference type="EMBL" id="LR743599">
    <property type="protein sequence ID" value="CAA2630041.1"/>
    <property type="molecule type" value="Genomic_DNA"/>
</dbReference>
<dbReference type="InterPro" id="IPR057192">
    <property type="entry name" value="DUF7870"/>
</dbReference>
<dbReference type="EMBL" id="CACRZD030000012">
    <property type="protein sequence ID" value="CAA6669284.1"/>
    <property type="molecule type" value="Genomic_DNA"/>
</dbReference>
<feature type="transmembrane region" description="Helical" evidence="1">
    <location>
        <begin position="12"/>
        <end position="34"/>
    </location>
</feature>